<proteinExistence type="predicted"/>
<evidence type="ECO:0000313" key="1">
    <source>
        <dbReference type="EMBL" id="KAK2868829.1"/>
    </source>
</evidence>
<evidence type="ECO:0000313" key="2">
    <source>
        <dbReference type="Proteomes" id="UP001187315"/>
    </source>
</evidence>
<gene>
    <name evidence="1" type="ORF">Q7C36_000700</name>
</gene>
<sequence>MSRYPLINVFNSDCTVQGSFVIAPAFRSASFQSPLEVRGLSLQSHFRSDQKESQNCRRTANTPHPLTCHTTATTCGGKYRSHFRLLFARDAAES</sequence>
<protein>
    <submittedName>
        <fullName evidence="1">Uncharacterized protein</fullName>
    </submittedName>
</protein>
<dbReference type="EMBL" id="JAVHJS010000001">
    <property type="protein sequence ID" value="KAK2868829.1"/>
    <property type="molecule type" value="Genomic_DNA"/>
</dbReference>
<accession>A0AA88P1H9</accession>
<dbReference type="AlphaFoldDB" id="A0AA88P1H9"/>
<keyword evidence="2" id="KW-1185">Reference proteome</keyword>
<reference evidence="1" key="1">
    <citation type="submission" date="2023-08" db="EMBL/GenBank/DDBJ databases">
        <title>Pelteobagrus vachellii genome.</title>
        <authorList>
            <person name="Liu H."/>
        </authorList>
    </citation>
    <scope>NUCLEOTIDE SEQUENCE</scope>
    <source>
        <strain evidence="1">PRFRI_2022a</strain>
        <tissue evidence="1">Muscle</tissue>
    </source>
</reference>
<dbReference type="Proteomes" id="UP001187315">
    <property type="component" value="Unassembled WGS sequence"/>
</dbReference>
<name>A0AA88P1H9_TACVA</name>
<organism evidence="1 2">
    <name type="scientific">Tachysurus vachellii</name>
    <name type="common">Darkbarbel catfish</name>
    <name type="synonym">Pelteobagrus vachellii</name>
    <dbReference type="NCBI Taxonomy" id="175792"/>
    <lineage>
        <taxon>Eukaryota</taxon>
        <taxon>Metazoa</taxon>
        <taxon>Chordata</taxon>
        <taxon>Craniata</taxon>
        <taxon>Vertebrata</taxon>
        <taxon>Euteleostomi</taxon>
        <taxon>Actinopterygii</taxon>
        <taxon>Neopterygii</taxon>
        <taxon>Teleostei</taxon>
        <taxon>Ostariophysi</taxon>
        <taxon>Siluriformes</taxon>
        <taxon>Bagridae</taxon>
        <taxon>Tachysurus</taxon>
    </lineage>
</organism>
<comment type="caution">
    <text evidence="1">The sequence shown here is derived from an EMBL/GenBank/DDBJ whole genome shotgun (WGS) entry which is preliminary data.</text>
</comment>